<sequence length="26" mass="3112">MNIPQAHRWPARHRRRQATASDQART</sequence>
<reference evidence="2" key="1">
    <citation type="submission" date="2014-09" db="EMBL/GenBank/DDBJ databases">
        <authorList>
            <person name="Magalhaes I.L.F."/>
            <person name="Oliveira U."/>
            <person name="Santos F.R."/>
            <person name="Vidigal T.H.D.A."/>
            <person name="Brescovit A.D."/>
            <person name="Santos A.J."/>
        </authorList>
    </citation>
    <scope>NUCLEOTIDE SEQUENCE</scope>
    <source>
        <tissue evidence="2">Shoot tissue taken approximately 20 cm above the soil surface</tissue>
    </source>
</reference>
<dbReference type="EMBL" id="GBRH01165826">
    <property type="protein sequence ID" value="JAE32070.1"/>
    <property type="molecule type" value="Transcribed_RNA"/>
</dbReference>
<accession>A0A0A9H4D6</accession>
<organism evidence="2">
    <name type="scientific">Arundo donax</name>
    <name type="common">Giant reed</name>
    <name type="synonym">Donax arundinaceus</name>
    <dbReference type="NCBI Taxonomy" id="35708"/>
    <lineage>
        <taxon>Eukaryota</taxon>
        <taxon>Viridiplantae</taxon>
        <taxon>Streptophyta</taxon>
        <taxon>Embryophyta</taxon>
        <taxon>Tracheophyta</taxon>
        <taxon>Spermatophyta</taxon>
        <taxon>Magnoliopsida</taxon>
        <taxon>Liliopsida</taxon>
        <taxon>Poales</taxon>
        <taxon>Poaceae</taxon>
        <taxon>PACMAD clade</taxon>
        <taxon>Arundinoideae</taxon>
        <taxon>Arundineae</taxon>
        <taxon>Arundo</taxon>
    </lineage>
</organism>
<protein>
    <submittedName>
        <fullName evidence="2">Uncharacterized protein</fullName>
    </submittedName>
</protein>
<proteinExistence type="predicted"/>
<evidence type="ECO:0000313" key="2">
    <source>
        <dbReference type="EMBL" id="JAE32070.1"/>
    </source>
</evidence>
<name>A0A0A9H4D6_ARUDO</name>
<reference evidence="2" key="2">
    <citation type="journal article" date="2015" name="Data Brief">
        <title>Shoot transcriptome of the giant reed, Arundo donax.</title>
        <authorList>
            <person name="Barrero R.A."/>
            <person name="Guerrero F.D."/>
            <person name="Moolhuijzen P."/>
            <person name="Goolsby J.A."/>
            <person name="Tidwell J."/>
            <person name="Bellgard S.E."/>
            <person name="Bellgard M.I."/>
        </authorList>
    </citation>
    <scope>NUCLEOTIDE SEQUENCE</scope>
    <source>
        <tissue evidence="2">Shoot tissue taken approximately 20 cm above the soil surface</tissue>
    </source>
</reference>
<evidence type="ECO:0000256" key="1">
    <source>
        <dbReference type="SAM" id="MobiDB-lite"/>
    </source>
</evidence>
<dbReference type="AlphaFoldDB" id="A0A0A9H4D6"/>
<feature type="region of interest" description="Disordered" evidence="1">
    <location>
        <begin position="1"/>
        <end position="26"/>
    </location>
</feature>